<dbReference type="EMBL" id="LR797467">
    <property type="protein sequence ID" value="CAB4218185.1"/>
    <property type="molecule type" value="Genomic_DNA"/>
</dbReference>
<evidence type="ECO:0000313" key="2">
    <source>
        <dbReference type="EMBL" id="CAB4200060.1"/>
    </source>
</evidence>
<protein>
    <submittedName>
        <fullName evidence="1">Uncharacterized protein</fullName>
    </submittedName>
</protein>
<reference evidence="1" key="1">
    <citation type="submission" date="2020-05" db="EMBL/GenBank/DDBJ databases">
        <authorList>
            <person name="Chiriac C."/>
            <person name="Salcher M."/>
            <person name="Ghai R."/>
            <person name="Kavagutti S V."/>
        </authorList>
    </citation>
    <scope>NUCLEOTIDE SEQUENCE</scope>
</reference>
<name>A0A6J5Q7S8_9CAUD</name>
<organism evidence="1">
    <name type="scientific">uncultured Caudovirales phage</name>
    <dbReference type="NCBI Taxonomy" id="2100421"/>
    <lineage>
        <taxon>Viruses</taxon>
        <taxon>Duplodnaviria</taxon>
        <taxon>Heunggongvirae</taxon>
        <taxon>Uroviricota</taxon>
        <taxon>Caudoviricetes</taxon>
        <taxon>Peduoviridae</taxon>
        <taxon>Maltschvirus</taxon>
        <taxon>Maltschvirus maltsch</taxon>
    </lineage>
</organism>
<dbReference type="EMBL" id="LR797299">
    <property type="protein sequence ID" value="CAB4200060.1"/>
    <property type="molecule type" value="Genomic_DNA"/>
</dbReference>
<proteinExistence type="predicted"/>
<gene>
    <name evidence="1" type="ORF">UFOVP1005_25</name>
    <name evidence="2" type="ORF">UFOVP1344_25</name>
    <name evidence="3" type="ORF">UFOVP1602_15</name>
</gene>
<evidence type="ECO:0000313" key="3">
    <source>
        <dbReference type="EMBL" id="CAB4218185.1"/>
    </source>
</evidence>
<evidence type="ECO:0000313" key="1">
    <source>
        <dbReference type="EMBL" id="CAB4177571.1"/>
    </source>
</evidence>
<accession>A0A6J5Q7S8</accession>
<sequence>MSKMSDLDIMTKRLTDSVFAAMIESSSIEAATKNQVWFDNVSLPLSQIMDYLMNGRIAEDEEAKFTVAELEGLNEPPTR</sequence>
<dbReference type="EMBL" id="LR796956">
    <property type="protein sequence ID" value="CAB4177571.1"/>
    <property type="molecule type" value="Genomic_DNA"/>
</dbReference>